<dbReference type="HOGENOM" id="CLU_083318_1_0_11"/>
<organism evidence="3 4">
    <name type="scientific">Saccharomonospora marina XMU15</name>
    <dbReference type="NCBI Taxonomy" id="882083"/>
    <lineage>
        <taxon>Bacteria</taxon>
        <taxon>Bacillati</taxon>
        <taxon>Actinomycetota</taxon>
        <taxon>Actinomycetes</taxon>
        <taxon>Pseudonocardiales</taxon>
        <taxon>Pseudonocardiaceae</taxon>
        <taxon>Saccharomonospora</taxon>
    </lineage>
</organism>
<dbReference type="eggNOG" id="ENOG5032UNB">
    <property type="taxonomic scope" value="Bacteria"/>
</dbReference>
<dbReference type="EMBL" id="CM001439">
    <property type="protein sequence ID" value="EHR49889.1"/>
    <property type="molecule type" value="Genomic_DNA"/>
</dbReference>
<dbReference type="OrthoDB" id="5178111at2"/>
<keyword evidence="4" id="KW-1185">Reference proteome</keyword>
<evidence type="ECO:0000259" key="2">
    <source>
        <dbReference type="Pfam" id="PF26572"/>
    </source>
</evidence>
<dbReference type="InterPro" id="IPR058498">
    <property type="entry name" value="DUF8185"/>
</dbReference>
<evidence type="ECO:0000313" key="3">
    <source>
        <dbReference type="EMBL" id="EHR49889.1"/>
    </source>
</evidence>
<gene>
    <name evidence="3" type="ORF">SacmaDRAFT_1616</name>
</gene>
<dbReference type="AlphaFoldDB" id="H5X3F5"/>
<dbReference type="RefSeq" id="WP_009153275.1">
    <property type="nucleotide sequence ID" value="NZ_CM001439.1"/>
</dbReference>
<proteinExistence type="predicted"/>
<evidence type="ECO:0000259" key="1">
    <source>
        <dbReference type="Pfam" id="PF26035"/>
    </source>
</evidence>
<name>H5X3F5_9PSEU</name>
<reference evidence="3 4" key="1">
    <citation type="journal article" date="2012" name="Stand. Genomic Sci.">
        <title>Genome sequence of the ocean sediment bacterium Saccharomonospora marina type strain (XMU15(T)).</title>
        <authorList>
            <person name="Klenk H.P."/>
            <person name="Lu M."/>
            <person name="Lucas S."/>
            <person name="Lapidus A."/>
            <person name="Copeland A."/>
            <person name="Pitluck S."/>
            <person name="Goodwin L.A."/>
            <person name="Han C."/>
            <person name="Tapia R."/>
            <person name="Brambilla E.M."/>
            <person name="Potter G."/>
            <person name="Land M."/>
            <person name="Ivanova N."/>
            <person name="Rohde M."/>
            <person name="Goker M."/>
            <person name="Detter J.C."/>
            <person name="Li W.J."/>
            <person name="Kyrpides N.C."/>
            <person name="Woyke T."/>
        </authorList>
    </citation>
    <scope>NUCLEOTIDE SEQUENCE [LARGE SCALE GENOMIC DNA]</scope>
    <source>
        <strain evidence="3 4">XMU15</strain>
    </source>
</reference>
<dbReference type="STRING" id="882083.SacmaDRAFT_1616"/>
<dbReference type="Pfam" id="PF26035">
    <property type="entry name" value="DUF8010"/>
    <property type="match status" value="1"/>
</dbReference>
<protein>
    <submittedName>
        <fullName evidence="3">Uncharacterized protein</fullName>
    </submittedName>
</protein>
<evidence type="ECO:0000313" key="4">
    <source>
        <dbReference type="Proteomes" id="UP000004926"/>
    </source>
</evidence>
<dbReference type="Pfam" id="PF26572">
    <property type="entry name" value="DUF8185"/>
    <property type="match status" value="1"/>
</dbReference>
<dbReference type="Proteomes" id="UP000004926">
    <property type="component" value="Chromosome"/>
</dbReference>
<feature type="domain" description="DUF8185" evidence="2">
    <location>
        <begin position="100"/>
        <end position="205"/>
    </location>
</feature>
<dbReference type="InterPro" id="IPR058323">
    <property type="entry name" value="DUF8010"/>
</dbReference>
<accession>H5X3F5</accession>
<feature type="domain" description="DUF8010" evidence="1">
    <location>
        <begin position="2"/>
        <end position="97"/>
    </location>
</feature>
<sequence length="211" mass="22649">MTELRIPDPADRESLGAFIARAVRLDGQAVVRLRMRSTGVVEAWAATPFEVLVTRAVEGEVEPGDVSVTGAELLAALTVAPGERMDPGPPRDLLWRSELPAVNGWRRVDDLPVTVVADLADRGVALARENVGPHGTPPASLLDQNVLTVSGEGVEVNVPMRCLLALSGMGFVDSSREGDVVKVAATDSWLRLDARYGAVLRRRQALLPLLF</sequence>